<organism evidence="2 3">
    <name type="scientific">Flavimaricola marinus</name>
    <dbReference type="NCBI Taxonomy" id="1819565"/>
    <lineage>
        <taxon>Bacteria</taxon>
        <taxon>Pseudomonadati</taxon>
        <taxon>Pseudomonadota</taxon>
        <taxon>Alphaproteobacteria</taxon>
        <taxon>Rhodobacterales</taxon>
        <taxon>Paracoccaceae</taxon>
        <taxon>Flavimaricola</taxon>
    </lineage>
</organism>
<sequence>MTQETPRKRGTRKGPLGWASRALRRIRRSEDGSVSVEAVCMLPLMIWAFLGMYVFYDAYRAQFVNTKAGYTLGDILSRETTYITPEYLDSLYDLQRFLVDRQEPIRLRLTVISYDQDSDSFNVRWSQNRGGGGVLTTGDLPAMRHLIPDMADGSVAVVVQTSMEYKAIYGAGIGLMDFDDIIVTRPRFAGQLCWNSVNTNPTQATATC</sequence>
<gene>
    <name evidence="2" type="ORF">LOM8899_02741</name>
</gene>
<name>A0A238LFU0_9RHOB</name>
<evidence type="ECO:0008006" key="4">
    <source>
        <dbReference type="Google" id="ProtNLM"/>
    </source>
</evidence>
<accession>A0A238LFU0</accession>
<evidence type="ECO:0000313" key="2">
    <source>
        <dbReference type="EMBL" id="SMY08587.1"/>
    </source>
</evidence>
<keyword evidence="3" id="KW-1185">Reference proteome</keyword>
<evidence type="ECO:0000256" key="1">
    <source>
        <dbReference type="SAM" id="Phobius"/>
    </source>
</evidence>
<dbReference type="EMBL" id="FXZK01000005">
    <property type="protein sequence ID" value="SMY08587.1"/>
    <property type="molecule type" value="Genomic_DNA"/>
</dbReference>
<reference evidence="3" key="1">
    <citation type="submission" date="2017-05" db="EMBL/GenBank/DDBJ databases">
        <authorList>
            <person name="Rodrigo-Torres L."/>
            <person name="Arahal R. D."/>
            <person name="Lucena T."/>
        </authorList>
    </citation>
    <scope>NUCLEOTIDE SEQUENCE [LARGE SCALE GENOMIC DNA]</scope>
    <source>
        <strain evidence="3">CECT 8899</strain>
    </source>
</reference>
<keyword evidence="1" id="KW-0472">Membrane</keyword>
<protein>
    <recommendedName>
        <fullName evidence="4">TadE-like protein</fullName>
    </recommendedName>
</protein>
<keyword evidence="1" id="KW-1133">Transmembrane helix</keyword>
<dbReference type="AlphaFoldDB" id="A0A238LFU0"/>
<proteinExistence type="predicted"/>
<dbReference type="Proteomes" id="UP000201613">
    <property type="component" value="Unassembled WGS sequence"/>
</dbReference>
<feature type="transmembrane region" description="Helical" evidence="1">
    <location>
        <begin position="34"/>
        <end position="56"/>
    </location>
</feature>
<dbReference type="OrthoDB" id="7876207at2"/>
<evidence type="ECO:0000313" key="3">
    <source>
        <dbReference type="Proteomes" id="UP000201613"/>
    </source>
</evidence>
<keyword evidence="1" id="KW-0812">Transmembrane</keyword>
<dbReference type="RefSeq" id="WP_093992779.1">
    <property type="nucleotide sequence ID" value="NZ_FXZK01000005.1"/>
</dbReference>